<proteinExistence type="predicted"/>
<comment type="caution">
    <text evidence="2">The sequence shown here is derived from an EMBL/GenBank/DDBJ whole genome shotgun (WGS) entry which is preliminary data.</text>
</comment>
<name>K2FTX1_9BACT</name>
<keyword evidence="1" id="KW-0812">Transmembrane</keyword>
<dbReference type="EMBL" id="AMFJ01000824">
    <property type="protein sequence ID" value="EKE26378.1"/>
    <property type="molecule type" value="Genomic_DNA"/>
</dbReference>
<dbReference type="AlphaFoldDB" id="K2FTX1"/>
<keyword evidence="1" id="KW-1133">Transmembrane helix</keyword>
<reference evidence="2" key="1">
    <citation type="journal article" date="2012" name="Science">
        <title>Fermentation, hydrogen, and sulfur metabolism in multiple uncultivated bacterial phyla.</title>
        <authorList>
            <person name="Wrighton K.C."/>
            <person name="Thomas B.C."/>
            <person name="Sharon I."/>
            <person name="Miller C.S."/>
            <person name="Castelle C.J."/>
            <person name="VerBerkmoes N.C."/>
            <person name="Wilkins M.J."/>
            <person name="Hettich R.L."/>
            <person name="Lipton M.S."/>
            <person name="Williams K.H."/>
            <person name="Long P.E."/>
            <person name="Banfield J.F."/>
        </authorList>
    </citation>
    <scope>NUCLEOTIDE SEQUENCE [LARGE SCALE GENOMIC DNA]</scope>
</reference>
<keyword evidence="1" id="KW-0472">Membrane</keyword>
<gene>
    <name evidence="2" type="ORF">ACD_4C00308G0006</name>
</gene>
<organism evidence="2">
    <name type="scientific">uncultured bacterium</name>
    <name type="common">gcode 4</name>
    <dbReference type="NCBI Taxonomy" id="1234023"/>
    <lineage>
        <taxon>Bacteria</taxon>
        <taxon>environmental samples</taxon>
    </lineage>
</organism>
<evidence type="ECO:0000256" key="1">
    <source>
        <dbReference type="SAM" id="Phobius"/>
    </source>
</evidence>
<sequence length="249" mass="29491">MEYTRTVVLLCLYKLKLIIQIYIYLANMLKREKEISIDLEKSILTDRKNSEPMYWATIILGYPMPSIILDKIEEVQKIISNVLSEKFVSHLLDKIHLTVISIIRSQKDIGWFNELWNNLNKEDLLLDKISQICSNIEIFKFKFKEVFLSEDWNIVLKVENIDDNLNNLRLNFSNIFHSKYIPNKYWFIVIGKIITIKQLDSNLLSLLKSKFKEIKIANEEIFSLSSISIVKYSQRNLLNWEILRKINIG</sequence>
<protein>
    <submittedName>
        <fullName evidence="2">Uncharacterized protein</fullName>
    </submittedName>
</protein>
<feature type="transmembrane region" description="Helical" evidence="1">
    <location>
        <begin position="6"/>
        <end position="25"/>
    </location>
</feature>
<accession>K2FTX1</accession>
<evidence type="ECO:0000313" key="2">
    <source>
        <dbReference type="EMBL" id="EKE26378.1"/>
    </source>
</evidence>